<protein>
    <recommendedName>
        <fullName evidence="2">chitinase</fullName>
        <ecNumber evidence="2">3.2.1.14</ecNumber>
    </recommendedName>
</protein>
<dbReference type="AlphaFoldDB" id="A0A1C4DTF1"/>
<dbReference type="Proteomes" id="UP000242818">
    <property type="component" value="Unassembled WGS sequence"/>
</dbReference>
<dbReference type="Gene3D" id="2.80.10.50">
    <property type="match status" value="1"/>
</dbReference>
<dbReference type="OrthoDB" id="9775889at2"/>
<dbReference type="CDD" id="cd23342">
    <property type="entry name" value="beta-trefoil_FSCN_ZgPorA-like"/>
    <property type="match status" value="1"/>
</dbReference>
<sequence>MKKITPVFLFIYLCFTCTFSSCKKNLQSPQSSIRTTPRAVSAANFKVIGYLPTWAGSVSAIQFSKLTHINYAFLIPTTSGGYEAVEDAAKLSSLVTSAHANGVKVLISVGGGGGGDAFHNIVASSSLRTTFVNNMVSFASQYNLDGVDIDWEYPSTGTEAINFLTLMTSLSTAMHNEGKLCTIAVIGDGGTSILDGIFSVVDYLQIMAYDDNNFQHSTYAIATRCMDYWLDRGVPAAKAILGVPFYARDNRYDYATKNYNELLALGASPDSDVFQTYGYNGIPTIKSKTALAMQEGGGIMAWELSGDEGTGTHSLVSAIHDVVISGNAAPIGQTITLKGFNGKYVSSKNGTAPMICNANLAQGWEQFTIVDAGGGKIALRGSNGLYVSSENGTEAINCNRTTIQGWEKFDWVGNSLGQVAFRGNNGKFISSENGTQDMTCNRDSASGWEYFGINQ</sequence>
<dbReference type="Gene3D" id="3.40.5.30">
    <property type="entry name" value="(Trans)glycosidases - domain 2"/>
    <property type="match status" value="1"/>
</dbReference>
<feature type="domain" description="GH18" evidence="7">
    <location>
        <begin position="45"/>
        <end position="326"/>
    </location>
</feature>
<keyword evidence="4 5" id="KW-0326">Glycosidase</keyword>
<evidence type="ECO:0000256" key="4">
    <source>
        <dbReference type="ARBA" id="ARBA00023295"/>
    </source>
</evidence>
<evidence type="ECO:0000256" key="3">
    <source>
        <dbReference type="ARBA" id="ARBA00022801"/>
    </source>
</evidence>
<dbReference type="GO" id="GO:0008061">
    <property type="term" value="F:chitin binding"/>
    <property type="evidence" value="ECO:0007669"/>
    <property type="project" value="InterPro"/>
</dbReference>
<evidence type="ECO:0000313" key="8">
    <source>
        <dbReference type="EMBL" id="SCC34676.1"/>
    </source>
</evidence>
<dbReference type="PROSITE" id="PS01095">
    <property type="entry name" value="GH18_1"/>
    <property type="match status" value="1"/>
</dbReference>
<proteinExistence type="inferred from homology"/>
<organism evidence="8 9">
    <name type="scientific">Chitinophaga costaii</name>
    <dbReference type="NCBI Taxonomy" id="1335309"/>
    <lineage>
        <taxon>Bacteria</taxon>
        <taxon>Pseudomonadati</taxon>
        <taxon>Bacteroidota</taxon>
        <taxon>Chitinophagia</taxon>
        <taxon>Chitinophagales</taxon>
        <taxon>Chitinophagaceae</taxon>
        <taxon>Chitinophaga</taxon>
    </lineage>
</organism>
<dbReference type="EMBL" id="FMAR01000006">
    <property type="protein sequence ID" value="SCC34676.1"/>
    <property type="molecule type" value="Genomic_DNA"/>
</dbReference>
<dbReference type="RefSeq" id="WP_089711959.1">
    <property type="nucleotide sequence ID" value="NZ_FMAR01000006.1"/>
</dbReference>
<keyword evidence="9" id="KW-1185">Reference proteome</keyword>
<dbReference type="InterPro" id="IPR050314">
    <property type="entry name" value="Glycosyl_Hydrlase_18"/>
</dbReference>
<dbReference type="Gene3D" id="3.20.20.80">
    <property type="entry name" value="Glycosidases"/>
    <property type="match status" value="1"/>
</dbReference>
<dbReference type="SMART" id="SM00636">
    <property type="entry name" value="Glyco_18"/>
    <property type="match status" value="1"/>
</dbReference>
<dbReference type="GO" id="GO:0008843">
    <property type="term" value="F:endochitinase activity"/>
    <property type="evidence" value="ECO:0007669"/>
    <property type="project" value="UniProtKB-EC"/>
</dbReference>
<dbReference type="STRING" id="1335309.GA0116948_106101"/>
<comment type="catalytic activity">
    <reaction evidence="1">
        <text>Random endo-hydrolysis of N-acetyl-beta-D-glucosaminide (1-&gt;4)-beta-linkages in chitin and chitodextrins.</text>
        <dbReference type="EC" id="3.2.1.14"/>
    </reaction>
</comment>
<dbReference type="SUPFAM" id="SSF51445">
    <property type="entry name" value="(Trans)glycosidases"/>
    <property type="match status" value="1"/>
</dbReference>
<dbReference type="InterPro" id="IPR001579">
    <property type="entry name" value="Glyco_hydro_18_chit_AS"/>
</dbReference>
<evidence type="ECO:0000256" key="6">
    <source>
        <dbReference type="RuleBase" id="RU004453"/>
    </source>
</evidence>
<dbReference type="GO" id="GO:0006032">
    <property type="term" value="P:chitin catabolic process"/>
    <property type="evidence" value="ECO:0007669"/>
    <property type="project" value="TreeGrafter"/>
</dbReference>
<dbReference type="GO" id="GO:0005576">
    <property type="term" value="C:extracellular region"/>
    <property type="evidence" value="ECO:0007669"/>
    <property type="project" value="TreeGrafter"/>
</dbReference>
<dbReference type="SUPFAM" id="SSF50405">
    <property type="entry name" value="Actin-crosslinking proteins"/>
    <property type="match status" value="1"/>
</dbReference>
<accession>A0A1C4DTF1</accession>
<name>A0A1C4DTF1_9BACT</name>
<dbReference type="EC" id="3.2.1.14" evidence="2"/>
<comment type="similarity">
    <text evidence="6">Belongs to the glycosyl hydrolase 18 family.</text>
</comment>
<evidence type="ECO:0000256" key="5">
    <source>
        <dbReference type="RuleBase" id="RU000489"/>
    </source>
</evidence>
<dbReference type="GO" id="GO:0005975">
    <property type="term" value="P:carbohydrate metabolic process"/>
    <property type="evidence" value="ECO:0007669"/>
    <property type="project" value="InterPro"/>
</dbReference>
<dbReference type="PROSITE" id="PS51257">
    <property type="entry name" value="PROKAR_LIPOPROTEIN"/>
    <property type="match status" value="1"/>
</dbReference>
<evidence type="ECO:0000256" key="1">
    <source>
        <dbReference type="ARBA" id="ARBA00000822"/>
    </source>
</evidence>
<dbReference type="InterPro" id="IPR001223">
    <property type="entry name" value="Glyco_hydro18_cat"/>
</dbReference>
<dbReference type="PROSITE" id="PS51910">
    <property type="entry name" value="GH18_2"/>
    <property type="match status" value="1"/>
</dbReference>
<reference evidence="8 9" key="1">
    <citation type="submission" date="2016-08" db="EMBL/GenBank/DDBJ databases">
        <authorList>
            <person name="Seilhamer J.J."/>
        </authorList>
    </citation>
    <scope>NUCLEOTIDE SEQUENCE [LARGE SCALE GENOMIC DNA]</scope>
    <source>
        <strain evidence="8 9">A37T2</strain>
    </source>
</reference>
<dbReference type="InterPro" id="IPR017853">
    <property type="entry name" value="GH"/>
</dbReference>
<dbReference type="PANTHER" id="PTHR11177">
    <property type="entry name" value="CHITINASE"/>
    <property type="match status" value="1"/>
</dbReference>
<dbReference type="PANTHER" id="PTHR11177:SF317">
    <property type="entry name" value="CHITINASE 12-RELATED"/>
    <property type="match status" value="1"/>
</dbReference>
<dbReference type="InterPro" id="IPR011583">
    <property type="entry name" value="Chitinase_II/V-like_cat"/>
</dbReference>
<evidence type="ECO:0000313" key="9">
    <source>
        <dbReference type="Proteomes" id="UP000242818"/>
    </source>
</evidence>
<dbReference type="Pfam" id="PF00704">
    <property type="entry name" value="Glyco_hydro_18"/>
    <property type="match status" value="1"/>
</dbReference>
<evidence type="ECO:0000259" key="7">
    <source>
        <dbReference type="PROSITE" id="PS51910"/>
    </source>
</evidence>
<gene>
    <name evidence="8" type="ORF">GA0116948_106101</name>
</gene>
<keyword evidence="3 5" id="KW-0378">Hydrolase</keyword>
<dbReference type="InterPro" id="IPR008999">
    <property type="entry name" value="Actin-crosslinking"/>
</dbReference>
<evidence type="ECO:0000256" key="2">
    <source>
        <dbReference type="ARBA" id="ARBA00012729"/>
    </source>
</evidence>